<protein>
    <recommendedName>
        <fullName evidence="5">B30.2/SPRY domain-containing protein</fullName>
    </recommendedName>
</protein>
<keyword evidence="2" id="KW-0107">Calcium channel</keyword>
<dbReference type="Pfam" id="PF00622">
    <property type="entry name" value="SPRY"/>
    <property type="match status" value="1"/>
</dbReference>
<dbReference type="GO" id="GO:0006941">
    <property type="term" value="P:striated muscle contraction"/>
    <property type="evidence" value="ECO:0007669"/>
    <property type="project" value="TreeGrafter"/>
</dbReference>
<dbReference type="GO" id="GO:0034704">
    <property type="term" value="C:calcium channel complex"/>
    <property type="evidence" value="ECO:0007669"/>
    <property type="project" value="TreeGrafter"/>
</dbReference>
<dbReference type="PANTHER" id="PTHR46399">
    <property type="entry name" value="B30.2/SPRY DOMAIN-CONTAINING PROTEIN"/>
    <property type="match status" value="1"/>
</dbReference>
<reference evidence="6" key="1">
    <citation type="submission" date="2025-08" db="UniProtKB">
        <authorList>
            <consortium name="Ensembl"/>
        </authorList>
    </citation>
    <scope>IDENTIFICATION</scope>
</reference>
<dbReference type="GeneTree" id="ENSGT00940000155288"/>
<reference evidence="6" key="2">
    <citation type="submission" date="2025-09" db="UniProtKB">
        <authorList>
            <consortium name="Ensembl"/>
        </authorList>
    </citation>
    <scope>IDENTIFICATION</scope>
</reference>
<keyword evidence="2" id="KW-0407">Ion channel</keyword>
<dbReference type="InterPro" id="IPR001870">
    <property type="entry name" value="B30.2/SPRY"/>
</dbReference>
<keyword evidence="1" id="KW-0813">Transport</keyword>
<evidence type="ECO:0000313" key="7">
    <source>
        <dbReference type="Proteomes" id="UP000694414"/>
    </source>
</evidence>
<dbReference type="InterPro" id="IPR013320">
    <property type="entry name" value="ConA-like_dom_sf"/>
</dbReference>
<dbReference type="Pfam" id="PF02026">
    <property type="entry name" value="RyR"/>
    <property type="match status" value="1"/>
</dbReference>
<dbReference type="PROSITE" id="PS50188">
    <property type="entry name" value="B302_SPRY"/>
    <property type="match status" value="1"/>
</dbReference>
<dbReference type="Ensembl" id="ENSPSMT00000030558.1">
    <property type="protein sequence ID" value="ENSPSMP00000026387.1"/>
    <property type="gene ID" value="ENSPSMG00000018529.1"/>
</dbReference>
<evidence type="ECO:0000256" key="2">
    <source>
        <dbReference type="ARBA" id="ARBA00022673"/>
    </source>
</evidence>
<dbReference type="InterPro" id="IPR015925">
    <property type="entry name" value="Ryanodine_IP3_receptor"/>
</dbReference>
<evidence type="ECO:0000256" key="4">
    <source>
        <dbReference type="SAM" id="MobiDB-lite"/>
    </source>
</evidence>
<dbReference type="FunFam" id="2.60.120.920:FF:000003">
    <property type="entry name" value="ryanodine receptor isoform X2"/>
    <property type="match status" value="1"/>
</dbReference>
<keyword evidence="1" id="KW-0109">Calcium transport</keyword>
<evidence type="ECO:0000256" key="3">
    <source>
        <dbReference type="ARBA" id="ARBA00023170"/>
    </source>
</evidence>
<dbReference type="GO" id="GO:0030018">
    <property type="term" value="C:Z disc"/>
    <property type="evidence" value="ECO:0007669"/>
    <property type="project" value="TreeGrafter"/>
</dbReference>
<name>A0A8C9A2R7_PROSS</name>
<keyword evidence="3" id="KW-0675">Receptor</keyword>
<dbReference type="GO" id="GO:0005790">
    <property type="term" value="C:smooth endoplasmic reticulum"/>
    <property type="evidence" value="ECO:0007669"/>
    <property type="project" value="TreeGrafter"/>
</dbReference>
<dbReference type="InterPro" id="IPR043136">
    <property type="entry name" value="B30.2/SPRY_sf"/>
</dbReference>
<feature type="compositionally biased region" description="Basic and acidic residues" evidence="4">
    <location>
        <begin position="310"/>
        <end position="324"/>
    </location>
</feature>
<dbReference type="Gene3D" id="2.60.120.920">
    <property type="match status" value="1"/>
</dbReference>
<dbReference type="SMART" id="SM00449">
    <property type="entry name" value="SPRY"/>
    <property type="match status" value="1"/>
</dbReference>
<evidence type="ECO:0000256" key="1">
    <source>
        <dbReference type="ARBA" id="ARBA00022568"/>
    </source>
</evidence>
<dbReference type="GO" id="GO:0005219">
    <property type="term" value="F:ryanodine-sensitive calcium-release channel activity"/>
    <property type="evidence" value="ECO:0007669"/>
    <property type="project" value="TreeGrafter"/>
</dbReference>
<feature type="region of interest" description="Disordered" evidence="4">
    <location>
        <begin position="302"/>
        <end position="324"/>
    </location>
</feature>
<dbReference type="SUPFAM" id="SSF49899">
    <property type="entry name" value="Concanavalin A-like lectins/glucanases"/>
    <property type="match status" value="1"/>
</dbReference>
<accession>A0A8C9A2R7</accession>
<organism evidence="6 7">
    <name type="scientific">Prolemur simus</name>
    <name type="common">Greater bamboo lemur</name>
    <name type="synonym">Hapalemur simus</name>
    <dbReference type="NCBI Taxonomy" id="1328070"/>
    <lineage>
        <taxon>Eukaryota</taxon>
        <taxon>Metazoa</taxon>
        <taxon>Chordata</taxon>
        <taxon>Craniata</taxon>
        <taxon>Vertebrata</taxon>
        <taxon>Euteleostomi</taxon>
        <taxon>Mammalia</taxon>
        <taxon>Eutheria</taxon>
        <taxon>Euarchontoglires</taxon>
        <taxon>Primates</taxon>
        <taxon>Strepsirrhini</taxon>
        <taxon>Lemuriformes</taxon>
        <taxon>Lemuridae</taxon>
        <taxon>Prolemur</taxon>
    </lineage>
</organism>
<dbReference type="PANTHER" id="PTHR46399:SF10">
    <property type="entry name" value="RYANODINE RECEPTOR 1"/>
    <property type="match status" value="1"/>
</dbReference>
<dbReference type="GO" id="GO:0033017">
    <property type="term" value="C:sarcoplasmic reticulum membrane"/>
    <property type="evidence" value="ECO:0007669"/>
    <property type="project" value="TreeGrafter"/>
</dbReference>
<dbReference type="GO" id="GO:0014808">
    <property type="term" value="P:release of sequestered calcium ion into cytosol by sarcoplasmic reticulum"/>
    <property type="evidence" value="ECO:0007669"/>
    <property type="project" value="TreeGrafter"/>
</dbReference>
<keyword evidence="1" id="KW-0406">Ion transport</keyword>
<dbReference type="AlphaFoldDB" id="A0A8C9A2R7"/>
<proteinExistence type="predicted"/>
<dbReference type="InterPro" id="IPR003877">
    <property type="entry name" value="SPRY_dom"/>
</dbReference>
<dbReference type="CDD" id="cd12878">
    <property type="entry name" value="SPRY2_RyR"/>
    <property type="match status" value="1"/>
</dbReference>
<dbReference type="Gene3D" id="6.20.350.10">
    <property type="match status" value="1"/>
</dbReference>
<feature type="domain" description="B30.2/SPRY" evidence="5">
    <location>
        <begin position="55"/>
        <end position="250"/>
    </location>
</feature>
<dbReference type="GO" id="GO:0042383">
    <property type="term" value="C:sarcolemma"/>
    <property type="evidence" value="ECO:0007669"/>
    <property type="project" value="TreeGrafter"/>
</dbReference>
<dbReference type="Proteomes" id="UP000694414">
    <property type="component" value="Unplaced"/>
</dbReference>
<keyword evidence="1" id="KW-0106">Calcium</keyword>
<evidence type="ECO:0000259" key="5">
    <source>
        <dbReference type="PROSITE" id="PS50188"/>
    </source>
</evidence>
<keyword evidence="7" id="KW-1185">Reference proteome</keyword>
<sequence length="339" mass="38469">MMSNGYKPAPLDLSHVRLTPAQTTLVDRLAENGHNVWARDRVGQGWSYSAVQDIPARRNPRLVPYRLLDEATKRSNRDSLCQAVRTLLGYGYNIEPPDQEPSQVESQSRWDRVRIFRAEKSYAVQSGRWYFEFEAVTTGEMRVGWARPELRPDVELGADELAYVFNGHRGQRWHLGSEPFGRPWQSGDVVGCMIDLTENTIIFTLNGEVLMSDSGSETAFRDIEIGDGFLPVCSLGPGQVGHLNLGQDVSSLRFFAICGLQEGFEPFAINMQRPVTTWFSKSLPQFEAVPLEHPHYEVRMSWGRGPARPGGEREGRYHREEQEERVSQVWGQRGAWSLS</sequence>
<dbReference type="InterPro" id="IPR003032">
    <property type="entry name" value="Ryanodine_rcpt"/>
</dbReference>
<evidence type="ECO:0000313" key="6">
    <source>
        <dbReference type="Ensembl" id="ENSPSMP00000026387.1"/>
    </source>
</evidence>
<dbReference type="InterPro" id="IPR035764">
    <property type="entry name" value="SPRY2_RyR"/>
</dbReference>